<dbReference type="PROSITE" id="PS50003">
    <property type="entry name" value="PH_DOMAIN"/>
    <property type="match status" value="1"/>
</dbReference>
<dbReference type="EMBL" id="JAATIS010001721">
    <property type="protein sequence ID" value="KAG2465686.1"/>
    <property type="molecule type" value="Genomic_DNA"/>
</dbReference>
<sequence length="622" mass="70821">MVCHVLTDSCNKCLFICPQSPHSRPSQFPVQTRVAIEPCTATPLDDIQGAMRDETAHSGNPGNTNTTLSNLQGLVTDVSLAETSLNIVRAYTETTDKVPRECHNLSLIIRSLKGVTSDTIGGVKGVSTYRDLATAWAVFTFEIYLQSERVFLFGAETVQSQHDWVWAISKYFIPPSFQTLAQRDYELIGRLFIKEGHNLYYWKVAWFALEESCLYFYSGEDSETEAKIYLKRLQELTISTQADGAGKIDVLLLVEKGRTLYIHGHNKLDFTVWCSTIRKASGTNGKILRDQQLSKNDIPVIVDSCIAFVTQYGLSYEGIYQTSGNPASVSQLLDQFRKDARNVKLRYGEHVLQDVTDVLKCFLSEIDDALLTKELYPYWISILDNVRIEFFPPNCMALLQALDLGIIRTLKVYYRKEILRKILVSITCRQEEIKINVKEAIEMIANTWTQISPTMKAEELTDYVLEMKSIVSDKSDVWITFEAIENGELERPLHYSEKVLEQVLTWSSLEEPGCAYLVIKNFNDAKRYKSQQGNTKGFIKGGYVKIREMPCKLMYGNKFHDRYIILRDEKLLIYKDIKVQVAMPAKVVHNPYREVSPGKTLYETHSISAISIFLGTAFEVTC</sequence>
<evidence type="ECO:0000256" key="1">
    <source>
        <dbReference type="ARBA" id="ARBA00022468"/>
    </source>
</evidence>
<dbReference type="InterPro" id="IPR000198">
    <property type="entry name" value="RhoGAP_dom"/>
</dbReference>
<dbReference type="Pfam" id="PF00788">
    <property type="entry name" value="RA"/>
    <property type="match status" value="1"/>
</dbReference>
<dbReference type="SMART" id="SM00324">
    <property type="entry name" value="RhoGAP"/>
    <property type="match status" value="1"/>
</dbReference>
<evidence type="ECO:0000259" key="4">
    <source>
        <dbReference type="PROSITE" id="PS50238"/>
    </source>
</evidence>
<evidence type="ECO:0000259" key="2">
    <source>
        <dbReference type="PROSITE" id="PS50003"/>
    </source>
</evidence>
<feature type="domain" description="Rho-GAP" evidence="4">
    <location>
        <begin position="291"/>
        <end position="478"/>
    </location>
</feature>
<dbReference type="SUPFAM" id="SSF48350">
    <property type="entry name" value="GTPase activation domain, GAP"/>
    <property type="match status" value="1"/>
</dbReference>
<dbReference type="GO" id="GO:0005737">
    <property type="term" value="C:cytoplasm"/>
    <property type="evidence" value="ECO:0007669"/>
    <property type="project" value="TreeGrafter"/>
</dbReference>
<protein>
    <submittedName>
        <fullName evidence="5">ARAP2 protein</fullName>
    </submittedName>
</protein>
<feature type="domain" description="Ras-associating" evidence="3">
    <location>
        <begin position="451"/>
        <end position="524"/>
    </location>
</feature>
<feature type="domain" description="PH" evidence="2">
    <location>
        <begin position="184"/>
        <end position="282"/>
    </location>
</feature>
<dbReference type="GO" id="GO:0005547">
    <property type="term" value="F:phosphatidylinositol-3,4,5-trisphosphate binding"/>
    <property type="evidence" value="ECO:0007669"/>
    <property type="project" value="TreeGrafter"/>
</dbReference>
<dbReference type="Gene3D" id="3.10.20.90">
    <property type="entry name" value="Phosphatidylinositol 3-kinase Catalytic Subunit, Chain A, domain 1"/>
    <property type="match status" value="1"/>
</dbReference>
<dbReference type="Pfam" id="PF00169">
    <property type="entry name" value="PH"/>
    <property type="match status" value="1"/>
</dbReference>
<dbReference type="InterPro" id="IPR001849">
    <property type="entry name" value="PH_domain"/>
</dbReference>
<dbReference type="GO" id="GO:0003676">
    <property type="term" value="F:nucleic acid binding"/>
    <property type="evidence" value="ECO:0007669"/>
    <property type="project" value="InterPro"/>
</dbReference>
<dbReference type="Proteomes" id="UP000886611">
    <property type="component" value="Unassembled WGS sequence"/>
</dbReference>
<dbReference type="PANTHER" id="PTHR45899">
    <property type="entry name" value="RHO GTPASE ACTIVATING PROTEIN AT 15B, ISOFORM C"/>
    <property type="match status" value="1"/>
</dbReference>
<dbReference type="PANTHER" id="PTHR45899:SF1">
    <property type="entry name" value="ARF-GAP WITH RHO-GAP DOMAIN, ANK REPEAT AND PH DOMAIN-CONTAINING PROTEIN 2"/>
    <property type="match status" value="1"/>
</dbReference>
<dbReference type="InterPro" id="IPR052227">
    <property type="entry name" value="Arf-Rho-GAP_ANK-PH_domain"/>
</dbReference>
<dbReference type="Gene3D" id="1.10.555.10">
    <property type="entry name" value="Rho GTPase activation protein"/>
    <property type="match status" value="1"/>
</dbReference>
<reference evidence="5 6" key="1">
    <citation type="journal article" date="2021" name="Cell">
        <title>Tracing the genetic footprints of vertebrate landing in non-teleost ray-finned fishes.</title>
        <authorList>
            <person name="Bi X."/>
            <person name="Wang K."/>
            <person name="Yang L."/>
            <person name="Pan H."/>
            <person name="Jiang H."/>
            <person name="Wei Q."/>
            <person name="Fang M."/>
            <person name="Yu H."/>
            <person name="Zhu C."/>
            <person name="Cai Y."/>
            <person name="He Y."/>
            <person name="Gan X."/>
            <person name="Zeng H."/>
            <person name="Yu D."/>
            <person name="Zhu Y."/>
            <person name="Jiang H."/>
            <person name="Qiu Q."/>
            <person name="Yang H."/>
            <person name="Zhang Y.E."/>
            <person name="Wang W."/>
            <person name="Zhu M."/>
            <person name="He S."/>
            <person name="Zhang G."/>
        </authorList>
    </citation>
    <scope>NUCLEOTIDE SEQUENCE [LARGE SCALE GENOMIC DNA]</scope>
    <source>
        <strain evidence="5">Bchr_013</strain>
    </source>
</reference>
<evidence type="ECO:0000259" key="3">
    <source>
        <dbReference type="PROSITE" id="PS50200"/>
    </source>
</evidence>
<accession>A0A8X8BRW8</accession>
<dbReference type="InterPro" id="IPR000159">
    <property type="entry name" value="RA_dom"/>
</dbReference>
<keyword evidence="1" id="KW-0343">GTPase activation</keyword>
<dbReference type="InterPro" id="IPR008936">
    <property type="entry name" value="Rho_GTPase_activation_prot"/>
</dbReference>
<organism evidence="5 6">
    <name type="scientific">Polypterus senegalus</name>
    <name type="common">Senegal bichir</name>
    <dbReference type="NCBI Taxonomy" id="55291"/>
    <lineage>
        <taxon>Eukaryota</taxon>
        <taxon>Metazoa</taxon>
        <taxon>Chordata</taxon>
        <taxon>Craniata</taxon>
        <taxon>Vertebrata</taxon>
        <taxon>Euteleostomi</taxon>
        <taxon>Actinopterygii</taxon>
        <taxon>Polypteriformes</taxon>
        <taxon>Polypteridae</taxon>
        <taxon>Polypterus</taxon>
    </lineage>
</organism>
<dbReference type="Pfam" id="PF00620">
    <property type="entry name" value="RhoGAP"/>
    <property type="match status" value="1"/>
</dbReference>
<dbReference type="PROSITE" id="PS50238">
    <property type="entry name" value="RHOGAP"/>
    <property type="match status" value="1"/>
</dbReference>
<dbReference type="GO" id="GO:0005096">
    <property type="term" value="F:GTPase activator activity"/>
    <property type="evidence" value="ECO:0007669"/>
    <property type="project" value="UniProtKB-KW"/>
</dbReference>
<dbReference type="PROSITE" id="PS50200">
    <property type="entry name" value="RA"/>
    <property type="match status" value="1"/>
</dbReference>
<evidence type="ECO:0000313" key="6">
    <source>
        <dbReference type="Proteomes" id="UP000886611"/>
    </source>
</evidence>
<comment type="caution">
    <text evidence="5">The sequence shown here is derived from an EMBL/GenBank/DDBJ whole genome shotgun (WGS) entry which is preliminary data.</text>
</comment>
<keyword evidence="6" id="KW-1185">Reference proteome</keyword>
<dbReference type="SUPFAM" id="SSF50729">
    <property type="entry name" value="PH domain-like"/>
    <property type="match status" value="2"/>
</dbReference>
<gene>
    <name evidence="5" type="primary">Arap2_0</name>
    <name evidence="5" type="ORF">GTO96_0016683</name>
</gene>
<evidence type="ECO:0000313" key="5">
    <source>
        <dbReference type="EMBL" id="KAG2465686.1"/>
    </source>
</evidence>
<feature type="non-terminal residue" evidence="5">
    <location>
        <position position="1"/>
    </location>
</feature>
<dbReference type="SMART" id="SM00233">
    <property type="entry name" value="PH"/>
    <property type="match status" value="1"/>
</dbReference>
<feature type="non-terminal residue" evidence="5">
    <location>
        <position position="622"/>
    </location>
</feature>
<name>A0A8X8BRW8_POLSE</name>
<dbReference type="InterPro" id="IPR011993">
    <property type="entry name" value="PH-like_dom_sf"/>
</dbReference>
<proteinExistence type="predicted"/>
<dbReference type="AlphaFoldDB" id="A0A8X8BRW8"/>
<dbReference type="GO" id="GO:0007165">
    <property type="term" value="P:signal transduction"/>
    <property type="evidence" value="ECO:0007669"/>
    <property type="project" value="InterPro"/>
</dbReference>
<dbReference type="Gene3D" id="2.30.29.30">
    <property type="entry name" value="Pleckstrin-homology domain (PH domain)/Phosphotyrosine-binding domain (PTB)"/>
    <property type="match status" value="1"/>
</dbReference>